<keyword evidence="3" id="KW-1185">Reference proteome</keyword>
<protein>
    <submittedName>
        <fullName evidence="2">Uncharacterized protein</fullName>
    </submittedName>
</protein>
<accession>A0A927Q240</accession>
<proteinExistence type="predicted"/>
<gene>
    <name evidence="2" type="ORF">IE331_10310</name>
</gene>
<name>A0A927Q240_9ACTN</name>
<dbReference type="RefSeq" id="WP_192143265.1">
    <property type="nucleotide sequence ID" value="NZ_JACYXZ010000003.1"/>
</dbReference>
<sequence>MTEHGREPSGDPGHSEVLEPHLAHQRLRMPADQRALGLDSRTEEGALVEFASSLNPARPGHRIVAWVLLVAFGVPAVMSALHLLGEVLRATR</sequence>
<dbReference type="AlphaFoldDB" id="A0A927Q240"/>
<evidence type="ECO:0000256" key="1">
    <source>
        <dbReference type="SAM" id="Phobius"/>
    </source>
</evidence>
<evidence type="ECO:0000313" key="3">
    <source>
        <dbReference type="Proteomes" id="UP000616839"/>
    </source>
</evidence>
<organism evidence="2 3">
    <name type="scientific">Nocardioides donggukensis</name>
    <dbReference type="NCBI Taxonomy" id="2774019"/>
    <lineage>
        <taxon>Bacteria</taxon>
        <taxon>Bacillati</taxon>
        <taxon>Actinomycetota</taxon>
        <taxon>Actinomycetes</taxon>
        <taxon>Propionibacteriales</taxon>
        <taxon>Nocardioidaceae</taxon>
        <taxon>Nocardioides</taxon>
    </lineage>
</organism>
<comment type="caution">
    <text evidence="2">The sequence shown here is derived from an EMBL/GenBank/DDBJ whole genome shotgun (WGS) entry which is preliminary data.</text>
</comment>
<dbReference type="EMBL" id="JACYXZ010000003">
    <property type="protein sequence ID" value="MBD8870014.1"/>
    <property type="molecule type" value="Genomic_DNA"/>
</dbReference>
<keyword evidence="1" id="KW-0812">Transmembrane</keyword>
<reference evidence="2" key="1">
    <citation type="submission" date="2020-09" db="EMBL/GenBank/DDBJ databases">
        <title>Nocardioides sp. strain MJB4 16S ribosomal RNA gene Genome sequencing and assembly.</title>
        <authorList>
            <person name="Kim I."/>
        </authorList>
    </citation>
    <scope>NUCLEOTIDE SEQUENCE</scope>
    <source>
        <strain evidence="2">MJB4</strain>
    </source>
</reference>
<feature type="transmembrane region" description="Helical" evidence="1">
    <location>
        <begin position="63"/>
        <end position="84"/>
    </location>
</feature>
<keyword evidence="1" id="KW-1133">Transmembrane helix</keyword>
<keyword evidence="1" id="KW-0472">Membrane</keyword>
<dbReference type="Proteomes" id="UP000616839">
    <property type="component" value="Unassembled WGS sequence"/>
</dbReference>
<evidence type="ECO:0000313" key="2">
    <source>
        <dbReference type="EMBL" id="MBD8870014.1"/>
    </source>
</evidence>